<proteinExistence type="predicted"/>
<dbReference type="GO" id="GO:0008168">
    <property type="term" value="F:methyltransferase activity"/>
    <property type="evidence" value="ECO:0007669"/>
    <property type="project" value="UniProtKB-KW"/>
</dbReference>
<dbReference type="CDD" id="cd02440">
    <property type="entry name" value="AdoMet_MTases"/>
    <property type="match status" value="1"/>
</dbReference>
<feature type="domain" description="Methyltransferase" evidence="5">
    <location>
        <begin position="78"/>
        <end position="168"/>
    </location>
</feature>
<dbReference type="PANTHER" id="PTHR43464:SF19">
    <property type="entry name" value="UBIQUINONE BIOSYNTHESIS O-METHYLTRANSFERASE, MITOCHONDRIAL"/>
    <property type="match status" value="1"/>
</dbReference>
<evidence type="ECO:0000313" key="7">
    <source>
        <dbReference type="Proteomes" id="UP001501803"/>
    </source>
</evidence>
<dbReference type="Proteomes" id="UP001501803">
    <property type="component" value="Unassembled WGS sequence"/>
</dbReference>
<accession>A0ABP7K925</accession>
<dbReference type="GO" id="GO:0032259">
    <property type="term" value="P:methylation"/>
    <property type="evidence" value="ECO:0007669"/>
    <property type="project" value="UniProtKB-KW"/>
</dbReference>
<sequence length="240" mass="25851">MHAGVMYRSNDVPAADPAGTSHDPPDPAAASARHAPQDQSTVESLWDQRYADREHLWSGKPNATLVTEARGLRAGRALDVGCGEGADALWLAEHGWDVTALDVSQVALDRAVLQAEVLGARVRWLHSGLIEAALPPASFDLVSAQYPALLRTDDNAAEFALLNAVAPGGVLLIVHHPVPRTEEASAHGFDPHDYVSPATVAALLDDRWRIEVNETRPRHLTAGAGAHHTEDIVVRARRLR</sequence>
<comment type="caution">
    <text evidence="6">The sequence shown here is derived from an EMBL/GenBank/DDBJ whole genome shotgun (WGS) entry which is preliminary data.</text>
</comment>
<evidence type="ECO:0000256" key="3">
    <source>
        <dbReference type="ARBA" id="ARBA00022691"/>
    </source>
</evidence>
<dbReference type="Gene3D" id="3.40.50.150">
    <property type="entry name" value="Vaccinia Virus protein VP39"/>
    <property type="match status" value="1"/>
</dbReference>
<evidence type="ECO:0000256" key="2">
    <source>
        <dbReference type="ARBA" id="ARBA00022679"/>
    </source>
</evidence>
<keyword evidence="1 6" id="KW-0489">Methyltransferase</keyword>
<dbReference type="PANTHER" id="PTHR43464">
    <property type="entry name" value="METHYLTRANSFERASE"/>
    <property type="match status" value="1"/>
</dbReference>
<protein>
    <submittedName>
        <fullName evidence="6">Class I SAM-dependent methyltransferase</fullName>
    </submittedName>
</protein>
<evidence type="ECO:0000256" key="4">
    <source>
        <dbReference type="SAM" id="MobiDB-lite"/>
    </source>
</evidence>
<organism evidence="6 7">
    <name type="scientific">Leifsonia kafniensis</name>
    <dbReference type="NCBI Taxonomy" id="475957"/>
    <lineage>
        <taxon>Bacteria</taxon>
        <taxon>Bacillati</taxon>
        <taxon>Actinomycetota</taxon>
        <taxon>Actinomycetes</taxon>
        <taxon>Micrococcales</taxon>
        <taxon>Microbacteriaceae</taxon>
        <taxon>Leifsonia</taxon>
    </lineage>
</organism>
<evidence type="ECO:0000259" key="5">
    <source>
        <dbReference type="Pfam" id="PF13649"/>
    </source>
</evidence>
<evidence type="ECO:0000313" key="6">
    <source>
        <dbReference type="EMBL" id="GAA3869164.1"/>
    </source>
</evidence>
<gene>
    <name evidence="6" type="ORF">GCM10022381_10620</name>
</gene>
<dbReference type="EMBL" id="BAABCN010000002">
    <property type="protein sequence ID" value="GAA3869164.1"/>
    <property type="molecule type" value="Genomic_DNA"/>
</dbReference>
<reference evidence="7" key="1">
    <citation type="journal article" date="2019" name="Int. J. Syst. Evol. Microbiol.">
        <title>The Global Catalogue of Microorganisms (GCM) 10K type strain sequencing project: providing services to taxonomists for standard genome sequencing and annotation.</title>
        <authorList>
            <consortium name="The Broad Institute Genomics Platform"/>
            <consortium name="The Broad Institute Genome Sequencing Center for Infectious Disease"/>
            <person name="Wu L."/>
            <person name="Ma J."/>
        </authorList>
    </citation>
    <scope>NUCLEOTIDE SEQUENCE [LARGE SCALE GENOMIC DNA]</scope>
    <source>
        <strain evidence="7">JCM 17021</strain>
    </source>
</reference>
<keyword evidence="2" id="KW-0808">Transferase</keyword>
<name>A0ABP7K925_9MICO</name>
<dbReference type="InterPro" id="IPR041698">
    <property type="entry name" value="Methyltransf_25"/>
</dbReference>
<feature type="region of interest" description="Disordered" evidence="4">
    <location>
        <begin position="1"/>
        <end position="43"/>
    </location>
</feature>
<dbReference type="SUPFAM" id="SSF53335">
    <property type="entry name" value="S-adenosyl-L-methionine-dependent methyltransferases"/>
    <property type="match status" value="1"/>
</dbReference>
<evidence type="ECO:0000256" key="1">
    <source>
        <dbReference type="ARBA" id="ARBA00022603"/>
    </source>
</evidence>
<dbReference type="InterPro" id="IPR029063">
    <property type="entry name" value="SAM-dependent_MTases_sf"/>
</dbReference>
<dbReference type="Pfam" id="PF13649">
    <property type="entry name" value="Methyltransf_25"/>
    <property type="match status" value="1"/>
</dbReference>
<keyword evidence="3" id="KW-0949">S-adenosyl-L-methionine</keyword>
<keyword evidence="7" id="KW-1185">Reference proteome</keyword>